<dbReference type="Proteomes" id="UP000006643">
    <property type="component" value="Unassembled WGS sequence"/>
</dbReference>
<dbReference type="AlphaFoldDB" id="D0MYG4"/>
<proteinExistence type="predicted"/>
<evidence type="ECO:0000313" key="1">
    <source>
        <dbReference type="EMBL" id="EEY66212.1"/>
    </source>
</evidence>
<gene>
    <name evidence="1" type="ORF">PITG_03765</name>
</gene>
<dbReference type="GeneID" id="9467706"/>
<dbReference type="OrthoDB" id="120960at2759"/>
<dbReference type="KEGG" id="pif:PITG_03765"/>
<sequence>MSIVTPGDVAIAVGKSTPSTTYSFINVKGCNGEPIAEVPVTFKAEWAAYWTEDHRVCCPRVFAPSS</sequence>
<evidence type="ECO:0000313" key="2">
    <source>
        <dbReference type="Proteomes" id="UP000006643"/>
    </source>
</evidence>
<dbReference type="VEuPathDB" id="FungiDB:PITG_03765"/>
<keyword evidence="2" id="KW-1185">Reference proteome</keyword>
<accession>D0MYG4</accession>
<reference evidence="2" key="1">
    <citation type="journal article" date="2009" name="Nature">
        <title>Genome sequence and analysis of the Irish potato famine pathogen Phytophthora infestans.</title>
        <authorList>
            <consortium name="The Broad Institute Genome Sequencing Platform"/>
            <person name="Haas B.J."/>
            <person name="Kamoun S."/>
            <person name="Zody M.C."/>
            <person name="Jiang R.H."/>
            <person name="Handsaker R.E."/>
            <person name="Cano L.M."/>
            <person name="Grabherr M."/>
            <person name="Kodira C.D."/>
            <person name="Raffaele S."/>
            <person name="Torto-Alalibo T."/>
            <person name="Bozkurt T.O."/>
            <person name="Ah-Fong A.M."/>
            <person name="Alvarado L."/>
            <person name="Anderson V.L."/>
            <person name="Armstrong M.R."/>
            <person name="Avrova A."/>
            <person name="Baxter L."/>
            <person name="Beynon J."/>
            <person name="Boevink P.C."/>
            <person name="Bollmann S.R."/>
            <person name="Bos J.I."/>
            <person name="Bulone V."/>
            <person name="Cai G."/>
            <person name="Cakir C."/>
            <person name="Carrington J.C."/>
            <person name="Chawner M."/>
            <person name="Conti L."/>
            <person name="Costanzo S."/>
            <person name="Ewan R."/>
            <person name="Fahlgren N."/>
            <person name="Fischbach M.A."/>
            <person name="Fugelstad J."/>
            <person name="Gilroy E.M."/>
            <person name="Gnerre S."/>
            <person name="Green P.J."/>
            <person name="Grenville-Briggs L.J."/>
            <person name="Griffith J."/>
            <person name="Grunwald N.J."/>
            <person name="Horn K."/>
            <person name="Horner N.R."/>
            <person name="Hu C.H."/>
            <person name="Huitema E."/>
            <person name="Jeong D.H."/>
            <person name="Jones A.M."/>
            <person name="Jones J.D."/>
            <person name="Jones R.W."/>
            <person name="Karlsson E.K."/>
            <person name="Kunjeti S.G."/>
            <person name="Lamour K."/>
            <person name="Liu Z."/>
            <person name="Ma L."/>
            <person name="Maclean D."/>
            <person name="Chibucos M.C."/>
            <person name="McDonald H."/>
            <person name="McWalters J."/>
            <person name="Meijer H.J."/>
            <person name="Morgan W."/>
            <person name="Morris P.F."/>
            <person name="Munro C.A."/>
            <person name="O'Neill K."/>
            <person name="Ospina-Giraldo M."/>
            <person name="Pinzon A."/>
            <person name="Pritchard L."/>
            <person name="Ramsahoye B."/>
            <person name="Ren Q."/>
            <person name="Restrepo S."/>
            <person name="Roy S."/>
            <person name="Sadanandom A."/>
            <person name="Savidor A."/>
            <person name="Schornack S."/>
            <person name="Schwartz D.C."/>
            <person name="Schumann U.D."/>
            <person name="Schwessinger B."/>
            <person name="Seyer L."/>
            <person name="Sharpe T."/>
            <person name="Silvar C."/>
            <person name="Song J."/>
            <person name="Studholme D.J."/>
            <person name="Sykes S."/>
            <person name="Thines M."/>
            <person name="van de Vondervoort P.J."/>
            <person name="Phuntumart V."/>
            <person name="Wawra S."/>
            <person name="Weide R."/>
            <person name="Win J."/>
            <person name="Young C."/>
            <person name="Zhou S."/>
            <person name="Fry W."/>
            <person name="Meyers B.C."/>
            <person name="van West P."/>
            <person name="Ristaino J."/>
            <person name="Govers F."/>
            <person name="Birch P.R."/>
            <person name="Whisson S.C."/>
            <person name="Judelson H.S."/>
            <person name="Nusbaum C."/>
        </authorList>
    </citation>
    <scope>NUCLEOTIDE SEQUENCE [LARGE SCALE GENOMIC DNA]</scope>
    <source>
        <strain evidence="2">T30-4</strain>
    </source>
</reference>
<dbReference type="InParanoid" id="D0MYG4"/>
<dbReference type="HOGENOM" id="CLU_2836763_0_0_1"/>
<name>D0MYG4_PHYIT</name>
<organism evidence="1 2">
    <name type="scientific">Phytophthora infestans (strain T30-4)</name>
    <name type="common">Potato late blight agent</name>
    <dbReference type="NCBI Taxonomy" id="403677"/>
    <lineage>
        <taxon>Eukaryota</taxon>
        <taxon>Sar</taxon>
        <taxon>Stramenopiles</taxon>
        <taxon>Oomycota</taxon>
        <taxon>Peronosporomycetes</taxon>
        <taxon>Peronosporales</taxon>
        <taxon>Peronosporaceae</taxon>
        <taxon>Phytophthora</taxon>
    </lineage>
</organism>
<protein>
    <submittedName>
        <fullName evidence="1">Uncharacterized protein</fullName>
    </submittedName>
</protein>
<dbReference type="EMBL" id="DS028121">
    <property type="protein sequence ID" value="EEY66212.1"/>
    <property type="molecule type" value="Genomic_DNA"/>
</dbReference>
<dbReference type="RefSeq" id="XP_002906811.1">
    <property type="nucleotide sequence ID" value="XM_002906765.1"/>
</dbReference>